<comment type="caution">
    <text evidence="2">The sequence shown here is derived from an EMBL/GenBank/DDBJ whole genome shotgun (WGS) entry which is preliminary data.</text>
</comment>
<dbReference type="RefSeq" id="WP_141191177.1">
    <property type="nucleotide sequence ID" value="NZ_JBHUMR010000012.1"/>
</dbReference>
<dbReference type="Gene3D" id="3.30.70.1290">
    <property type="entry name" value="Transposase IS200-like"/>
    <property type="match status" value="1"/>
</dbReference>
<dbReference type="SMART" id="SM01321">
    <property type="entry name" value="Y1_Tnp"/>
    <property type="match status" value="1"/>
</dbReference>
<dbReference type="PANTHER" id="PTHR34322">
    <property type="entry name" value="TRANSPOSASE, Y1_TNP DOMAIN-CONTAINING"/>
    <property type="match status" value="1"/>
</dbReference>
<accession>A0ABW5PRN7</accession>
<dbReference type="InterPro" id="IPR002686">
    <property type="entry name" value="Transposase_17"/>
</dbReference>
<name>A0ABW5PRN7_9BACI</name>
<protein>
    <submittedName>
        <fullName evidence="2">Transposase</fullName>
    </submittedName>
</protein>
<proteinExistence type="predicted"/>
<dbReference type="EMBL" id="JBHUMR010000012">
    <property type="protein sequence ID" value="MFD2617521.1"/>
    <property type="molecule type" value="Genomic_DNA"/>
</dbReference>
<dbReference type="Proteomes" id="UP001597458">
    <property type="component" value="Unassembled WGS sequence"/>
</dbReference>
<evidence type="ECO:0000313" key="2">
    <source>
        <dbReference type="EMBL" id="MFD2617521.1"/>
    </source>
</evidence>
<dbReference type="InterPro" id="IPR036515">
    <property type="entry name" value="Transposase_17_sf"/>
</dbReference>
<evidence type="ECO:0000259" key="1">
    <source>
        <dbReference type="SMART" id="SM01321"/>
    </source>
</evidence>
<evidence type="ECO:0000313" key="3">
    <source>
        <dbReference type="Proteomes" id="UP001597458"/>
    </source>
</evidence>
<dbReference type="Pfam" id="PF01797">
    <property type="entry name" value="Y1_Tnp"/>
    <property type="match status" value="1"/>
</dbReference>
<organism evidence="2 3">
    <name type="scientific">Terrilactibacillus laevilacticus</name>
    <dbReference type="NCBI Taxonomy" id="1380157"/>
    <lineage>
        <taxon>Bacteria</taxon>
        <taxon>Bacillati</taxon>
        <taxon>Bacillota</taxon>
        <taxon>Bacilli</taxon>
        <taxon>Bacillales</taxon>
        <taxon>Bacillaceae</taxon>
        <taxon>Terrilactibacillus</taxon>
    </lineage>
</organism>
<gene>
    <name evidence="2" type="ORF">ACFSTF_09420</name>
</gene>
<sequence length="176" mass="21179">MARKNRVWFPGAKYHITSRGIRKMPLFYDDEDRKEYLRLLEETKCRTPFYLHAYCLMTNHIHLQIETLNHPTSIIFRYLNVKYAKYFNKKYDFTGHAFDKRYGAELIDSLDYELEVNRYIHLNPLRAKMVSDLGDYPWSSYGVYISPESESIVTTDRILTFFPEPKIESYVKFLFE</sequence>
<dbReference type="PANTHER" id="PTHR34322:SF2">
    <property type="entry name" value="TRANSPOSASE IS200-LIKE DOMAIN-CONTAINING PROTEIN"/>
    <property type="match status" value="1"/>
</dbReference>
<keyword evidence="3" id="KW-1185">Reference proteome</keyword>
<dbReference type="SUPFAM" id="SSF143422">
    <property type="entry name" value="Transposase IS200-like"/>
    <property type="match status" value="1"/>
</dbReference>
<feature type="domain" description="Transposase IS200-like" evidence="1">
    <location>
        <begin position="9"/>
        <end position="123"/>
    </location>
</feature>
<reference evidence="3" key="1">
    <citation type="journal article" date="2019" name="Int. J. Syst. Evol. Microbiol.">
        <title>The Global Catalogue of Microorganisms (GCM) 10K type strain sequencing project: providing services to taxonomists for standard genome sequencing and annotation.</title>
        <authorList>
            <consortium name="The Broad Institute Genomics Platform"/>
            <consortium name="The Broad Institute Genome Sequencing Center for Infectious Disease"/>
            <person name="Wu L."/>
            <person name="Ma J."/>
        </authorList>
    </citation>
    <scope>NUCLEOTIDE SEQUENCE [LARGE SCALE GENOMIC DNA]</scope>
    <source>
        <strain evidence="3">TISTR 2241</strain>
    </source>
</reference>